<keyword evidence="2" id="KW-1185">Reference proteome</keyword>
<reference evidence="1 2" key="1">
    <citation type="submission" date="2020-04" db="EMBL/GenBank/DDBJ databases">
        <authorList>
            <person name="Angtuaco S.E."/>
            <person name="Chung R.C."/>
            <person name="Hung A.H."/>
            <person name="Eghdamian A."/>
            <person name="Zhu L."/>
            <person name="Shaffer C.D."/>
            <person name="Weston-Hafer K.A."/>
            <person name="Garlena R.A."/>
            <person name="Russell D.A."/>
            <person name="Pope W.H."/>
            <person name="Jacobs-Sera D."/>
            <person name="Hatfull G.F."/>
        </authorList>
    </citation>
    <scope>NUCLEOTIDE SEQUENCE [LARGE SCALE GENOMIC DNA]</scope>
</reference>
<organism evidence="1 2">
    <name type="scientific">Streptomyces phage Bmoc</name>
    <dbReference type="NCBI Taxonomy" id="2725629"/>
    <lineage>
        <taxon>Viruses</taxon>
        <taxon>Duplodnaviria</taxon>
        <taxon>Heunggongvirae</taxon>
        <taxon>Uroviricota</taxon>
        <taxon>Caudoviricetes</taxon>
        <taxon>Stanwilliamsviridae</taxon>
        <taxon>Boydwoodruffvirinae</taxon>
        <taxon>Samistivirus</taxon>
        <taxon>Samistivirus bmoc</taxon>
    </lineage>
</organism>
<proteinExistence type="predicted"/>
<sequence>MGIMDLLSGVANPLSATSRAGRKMEVEALQWACNRCKLHTPYYVRAEIADRHKSTYSGTNPDGYVYFEYIFVKKTKIHKIPITAHGARANQIYYYHGGEITDKRPKNYLTNKQLKELEDRIIRETSGFTFD</sequence>
<dbReference type="EMBL" id="MT310865">
    <property type="protein sequence ID" value="QJD50916.1"/>
    <property type="molecule type" value="Genomic_DNA"/>
</dbReference>
<dbReference type="GeneID" id="65125705"/>
<protein>
    <submittedName>
        <fullName evidence="1">Uncharacterized protein</fullName>
    </submittedName>
</protein>
<dbReference type="RefSeq" id="YP_010107567.1">
    <property type="nucleotide sequence ID" value="NC_055842.1"/>
</dbReference>
<evidence type="ECO:0000313" key="2">
    <source>
        <dbReference type="Proteomes" id="UP000502409"/>
    </source>
</evidence>
<dbReference type="KEGG" id="vg:65125705"/>
<evidence type="ECO:0000313" key="1">
    <source>
        <dbReference type="EMBL" id="QJD50916.1"/>
    </source>
</evidence>
<dbReference type="Proteomes" id="UP000502409">
    <property type="component" value="Genome"/>
</dbReference>
<accession>A0A6M3SY62</accession>
<name>A0A6M3SY62_9CAUD</name>
<gene>
    <name evidence="1" type="primary">203</name>
    <name evidence="1" type="ORF">SEA_BMOC_203</name>
</gene>